<name>A0A0S4VET9_RALSL</name>
<sequence length="344" mass="38582">MSAGFLTSNDEWQALRSVDHLARDLYLALRRCMDFRTGVVGGPHKAISWQALREDVEVPGRPGVRSYRPSEQQLRRRVEQLEKCGLLRRIGSALTLQFRMLMARTDSCVQKKADRGATGQAKVTKRNGGAVEWGVRKTRSRAKADTHLDTGETIKPPTPPCGGLEGNSCEAHDPVAHVDADNPEADAQHEHRLSEQRCRDAEAVGDGPAGRLAEDEDRERVEWSPVLAWPVGIRQDQRAAVAQRLAGLPHEQRQRVLDEWRGCCETMHVRHPWRLFSHLVEQAKQPGWLPDHADRVKAKREQARAVEAVVLMQRRRAAPDERGSEDVAGHIALARALVAKGRRQ</sequence>
<dbReference type="EMBL" id="LN899826">
    <property type="protein sequence ID" value="CUV41763.1"/>
    <property type="molecule type" value="Genomic_DNA"/>
</dbReference>
<evidence type="ECO:0000313" key="4">
    <source>
        <dbReference type="EMBL" id="CUV41763.1"/>
    </source>
</evidence>
<reference evidence="3" key="1">
    <citation type="submission" date="2015-10" db="EMBL/GenBank/DDBJ databases">
        <authorList>
            <person name="Gilbert D.G."/>
        </authorList>
    </citation>
    <scope>NUCLEOTIDE SEQUENCE</scope>
    <source>
        <strain evidence="3">Phyl III-seqv23</strain>
    </source>
</reference>
<organism evidence="3">
    <name type="scientific">Ralstonia solanacearum</name>
    <name type="common">Pseudomonas solanacearum</name>
    <dbReference type="NCBI Taxonomy" id="305"/>
    <lineage>
        <taxon>Bacteria</taxon>
        <taxon>Pseudomonadati</taxon>
        <taxon>Pseudomonadota</taxon>
        <taxon>Betaproteobacteria</taxon>
        <taxon>Burkholderiales</taxon>
        <taxon>Burkholderiaceae</taxon>
        <taxon>Ralstonia</taxon>
        <taxon>Ralstonia solanacearum species complex</taxon>
    </lineage>
</organism>
<gene>
    <name evidence="5" type="ORF">RD1301_v1_90006</name>
    <name evidence="2" type="ORF">RUN1744_v1_990058</name>
    <name evidence="3" type="ORF">TD1301_v1_270006</name>
    <name evidence="4" type="ORF">TF3108_v1_850048</name>
</gene>
<protein>
    <submittedName>
        <fullName evidence="3">Uncharacterized protein</fullName>
    </submittedName>
</protein>
<evidence type="ECO:0000313" key="3">
    <source>
        <dbReference type="EMBL" id="CUV33018.1"/>
    </source>
</evidence>
<feature type="compositionally biased region" description="Basic and acidic residues" evidence="1">
    <location>
        <begin position="193"/>
        <end position="202"/>
    </location>
</feature>
<dbReference type="AlphaFoldDB" id="A0A0S4VET9"/>
<evidence type="ECO:0000313" key="5">
    <source>
        <dbReference type="EMBL" id="CUV58902.1"/>
    </source>
</evidence>
<evidence type="ECO:0000313" key="2">
    <source>
        <dbReference type="EMBL" id="CUV25538.1"/>
    </source>
</evidence>
<dbReference type="EMBL" id="LN899825">
    <property type="protein sequence ID" value="CUV33018.1"/>
    <property type="molecule type" value="Genomic_DNA"/>
</dbReference>
<dbReference type="EMBL" id="LN899823">
    <property type="protein sequence ID" value="CUV25538.1"/>
    <property type="molecule type" value="Genomic_DNA"/>
</dbReference>
<accession>A0A0S4VET9</accession>
<dbReference type="EMBL" id="LN899822">
    <property type="protein sequence ID" value="CUV58902.1"/>
    <property type="molecule type" value="Genomic_DNA"/>
</dbReference>
<feature type="region of interest" description="Disordered" evidence="1">
    <location>
        <begin position="193"/>
        <end position="217"/>
    </location>
</feature>
<proteinExistence type="predicted"/>
<evidence type="ECO:0000256" key="1">
    <source>
        <dbReference type="SAM" id="MobiDB-lite"/>
    </source>
</evidence>